<dbReference type="Proteomes" id="UP000239874">
    <property type="component" value="Unassembled WGS sequence"/>
</dbReference>
<dbReference type="RefSeq" id="WP_104379841.1">
    <property type="nucleotide sequence ID" value="NZ_PSZC01000005.1"/>
</dbReference>
<organism evidence="1 2">
    <name type="scientific">Nocardia nova</name>
    <dbReference type="NCBI Taxonomy" id="37330"/>
    <lineage>
        <taxon>Bacteria</taxon>
        <taxon>Bacillati</taxon>
        <taxon>Actinomycetota</taxon>
        <taxon>Actinomycetes</taxon>
        <taxon>Mycobacteriales</taxon>
        <taxon>Nocardiaceae</taxon>
        <taxon>Nocardia</taxon>
    </lineage>
</organism>
<comment type="caution">
    <text evidence="1">The sequence shown here is derived from an EMBL/GenBank/DDBJ whole genome shotgun (WGS) entry which is preliminary data.</text>
</comment>
<name>A0A2S6AT96_9NOCA</name>
<gene>
    <name evidence="1" type="ORF">C5E45_09150</name>
</gene>
<dbReference type="InterPro" id="IPR025444">
    <property type="entry name" value="Monooxy_af470"/>
</dbReference>
<accession>A0A2S6AT96</accession>
<proteinExistence type="predicted"/>
<dbReference type="Pfam" id="PF13826">
    <property type="entry name" value="Monooxy_af470-like"/>
    <property type="match status" value="1"/>
</dbReference>
<reference evidence="1 2" key="1">
    <citation type="submission" date="2018-02" db="EMBL/GenBank/DDBJ databases">
        <title>8 Nocardia nova and 1 Nocardia cyriacigeorgica strain used for evolution to TMP-SMX.</title>
        <authorList>
            <person name="Mehta H."/>
            <person name="Weng J."/>
            <person name="Shamoo Y."/>
        </authorList>
    </citation>
    <scope>NUCLEOTIDE SEQUENCE [LARGE SCALE GENOMIC DNA]</scope>
    <source>
        <strain evidence="1 2">MDA3139</strain>
    </source>
</reference>
<dbReference type="EMBL" id="PSZC01000005">
    <property type="protein sequence ID" value="PPJ38430.1"/>
    <property type="molecule type" value="Genomic_DNA"/>
</dbReference>
<dbReference type="AlphaFoldDB" id="A0A2S6AT96"/>
<protein>
    <submittedName>
        <fullName evidence="1">DUF4188 domain-containing protein</fullName>
    </submittedName>
</protein>
<evidence type="ECO:0000313" key="2">
    <source>
        <dbReference type="Proteomes" id="UP000239874"/>
    </source>
</evidence>
<evidence type="ECO:0000313" key="1">
    <source>
        <dbReference type="EMBL" id="PPJ38430.1"/>
    </source>
</evidence>
<sequence>MRVNRLTADLSGYPDLVVIYLGMRVRTPRGMLRLLGLGPKLYRSHHDRPNGLLRHEDIIWSLLPPHWGARQYWRDLDSLERWTRSQPHRDWWQRFLRDSGGTGFWHEAYFLRGGIDTMYDDMTAPTGLGAFAPTRSMRGTLFSARGRARDNATRAGADSAHLGTEPTVAPVVEEASYYGNAYGPDGSEADRRP</sequence>